<dbReference type="Pfam" id="PF01343">
    <property type="entry name" value="Peptidase_S49"/>
    <property type="match status" value="2"/>
</dbReference>
<evidence type="ECO:0000256" key="1">
    <source>
        <dbReference type="ARBA" id="ARBA00004370"/>
    </source>
</evidence>
<name>A0ABV7CFE9_9GAMM</name>
<feature type="transmembrane region" description="Helical" evidence="7">
    <location>
        <begin position="21"/>
        <end position="38"/>
    </location>
</feature>
<keyword evidence="10" id="KW-1185">Reference proteome</keyword>
<evidence type="ECO:0000259" key="8">
    <source>
        <dbReference type="Pfam" id="PF01343"/>
    </source>
</evidence>
<keyword evidence="3" id="KW-0645">Protease</keyword>
<organism evidence="9 10">
    <name type="scientific">Pseudoalteromonas fenneropenaei</name>
    <dbReference type="NCBI Taxonomy" id="1737459"/>
    <lineage>
        <taxon>Bacteria</taxon>
        <taxon>Pseudomonadati</taxon>
        <taxon>Pseudomonadota</taxon>
        <taxon>Gammaproteobacteria</taxon>
        <taxon>Alteromonadales</taxon>
        <taxon>Pseudoalteromonadaceae</taxon>
        <taxon>Pseudoalteromonas</taxon>
    </lineage>
</organism>
<reference evidence="10" key="1">
    <citation type="journal article" date="2019" name="Int. J. Syst. Evol. Microbiol.">
        <title>The Global Catalogue of Microorganisms (GCM) 10K type strain sequencing project: providing services to taxonomists for standard genome sequencing and annotation.</title>
        <authorList>
            <consortium name="The Broad Institute Genomics Platform"/>
            <consortium name="The Broad Institute Genome Sequencing Center for Infectious Disease"/>
            <person name="Wu L."/>
            <person name="Ma J."/>
        </authorList>
    </citation>
    <scope>NUCLEOTIDE SEQUENCE [LARGE SCALE GENOMIC DNA]</scope>
    <source>
        <strain evidence="10">KCTC 42730</strain>
    </source>
</reference>
<evidence type="ECO:0000256" key="7">
    <source>
        <dbReference type="SAM" id="Phobius"/>
    </source>
</evidence>
<keyword evidence="5" id="KW-0720">Serine protease</keyword>
<keyword evidence="7" id="KW-0812">Transmembrane</keyword>
<evidence type="ECO:0000256" key="4">
    <source>
        <dbReference type="ARBA" id="ARBA00022801"/>
    </source>
</evidence>
<gene>
    <name evidence="9" type="primary">sppA</name>
    <name evidence="9" type="ORF">ACFOEE_02120</name>
</gene>
<dbReference type="GO" id="GO:0016787">
    <property type="term" value="F:hydrolase activity"/>
    <property type="evidence" value="ECO:0007669"/>
    <property type="project" value="UniProtKB-KW"/>
</dbReference>
<dbReference type="PANTHER" id="PTHR33209:SF1">
    <property type="entry name" value="PEPTIDASE S49 DOMAIN-CONTAINING PROTEIN"/>
    <property type="match status" value="1"/>
</dbReference>
<dbReference type="RefSeq" id="WP_377120440.1">
    <property type="nucleotide sequence ID" value="NZ_JBHRSD010000002.1"/>
</dbReference>
<feature type="domain" description="Peptidase S49" evidence="8">
    <location>
        <begin position="389"/>
        <end position="539"/>
    </location>
</feature>
<comment type="similarity">
    <text evidence="2">Belongs to the peptidase S49 family.</text>
</comment>
<dbReference type="EMBL" id="JBHRSD010000002">
    <property type="protein sequence ID" value="MFC3031323.1"/>
    <property type="molecule type" value="Genomic_DNA"/>
</dbReference>
<dbReference type="NCBIfam" id="TIGR00706">
    <property type="entry name" value="SppA_dom"/>
    <property type="match status" value="1"/>
</dbReference>
<keyword evidence="7" id="KW-1133">Transmembrane helix</keyword>
<dbReference type="InterPro" id="IPR047217">
    <property type="entry name" value="S49_SppA_67K_type_N"/>
</dbReference>
<dbReference type="InterPro" id="IPR002142">
    <property type="entry name" value="Peptidase_S49"/>
</dbReference>
<dbReference type="SUPFAM" id="SSF52096">
    <property type="entry name" value="ClpP/crotonase"/>
    <property type="match status" value="2"/>
</dbReference>
<dbReference type="NCBIfam" id="TIGR00705">
    <property type="entry name" value="SppA_67K"/>
    <property type="match status" value="1"/>
</dbReference>
<protein>
    <submittedName>
        <fullName evidence="9">Signal peptide peptidase SppA</fullName>
        <ecNumber evidence="9">3.4.21.-</ecNumber>
    </submittedName>
</protein>
<evidence type="ECO:0000256" key="5">
    <source>
        <dbReference type="ARBA" id="ARBA00022825"/>
    </source>
</evidence>
<dbReference type="EC" id="3.4.21.-" evidence="9"/>
<dbReference type="Gene3D" id="3.90.226.10">
    <property type="entry name" value="2-enoyl-CoA Hydratase, Chain A, domain 1"/>
    <property type="match status" value="3"/>
</dbReference>
<dbReference type="InterPro" id="IPR004635">
    <property type="entry name" value="Pept_S49_SppA"/>
</dbReference>
<dbReference type="CDD" id="cd07018">
    <property type="entry name" value="S49_SppA_67K_type"/>
    <property type="match status" value="1"/>
</dbReference>
<dbReference type="InterPro" id="IPR047272">
    <property type="entry name" value="S49_SppA_C"/>
</dbReference>
<evidence type="ECO:0000313" key="10">
    <source>
        <dbReference type="Proteomes" id="UP001595453"/>
    </source>
</evidence>
<feature type="domain" description="Peptidase S49" evidence="8">
    <location>
        <begin position="133"/>
        <end position="291"/>
    </location>
</feature>
<evidence type="ECO:0000313" key="9">
    <source>
        <dbReference type="EMBL" id="MFC3031323.1"/>
    </source>
</evidence>
<dbReference type="InterPro" id="IPR029045">
    <property type="entry name" value="ClpP/crotonase-like_dom_sf"/>
</dbReference>
<keyword evidence="6 7" id="KW-0472">Membrane</keyword>
<dbReference type="PANTHER" id="PTHR33209">
    <property type="entry name" value="PROTEASE 4"/>
    <property type="match status" value="1"/>
</dbReference>
<evidence type="ECO:0000256" key="3">
    <source>
        <dbReference type="ARBA" id="ARBA00022670"/>
    </source>
</evidence>
<dbReference type="InterPro" id="IPR004634">
    <property type="entry name" value="Pept_S49_pIV"/>
</dbReference>
<sequence length="622" mass="68199">MNYLKSFFKAVWNVLNFSRKLILNLIFFGILFAILFSLETEQEKVNIEAGSALVLNLNGFLVEQKRYVDPIDAAFADMSKDKEPGEILVDEVVKTIDAATKDQRIALLVLDLKSLRRAHVDKLQSIGEAIVRFKESGKQVIAYGDYYSQSQYYLASYANEVILHPYGGINIDGFGTYPVYFKEALEKLAVTQHVFRVGTYKSAVEPLIRNDMSDAAKEANRLWLNALWQQYKTQVSSNRSFEVDNFDETLSGYIAKLSDVSGDYAQYALKNAWVDSLATRQQLRDKLTELVGPDADNKSFKHVSYDDYVDAIATMPFVNPLTNKVAVVVAKGAIHDGKQRAGEIGGDSTAALLRRARLDDSVKAVVLRIDSGGGSMFASEIIRDEVLALKAAGKPVVASMGSVAASGGYWIAASANEIWASPSTITGSIGVFGAMMTIENSLKKLGIYSDGVGTTEMQGSSFVRGIDPQLSNVIQMGVENAYDKFLTVVGQSRDLSKEAVDKIAQGRVWLAPQALEFGLVDKLGSKQDAIASAASLANLDFYDVITVEEELSPEEQMLQKFFGTAAVKNIAASVGGSFSMESKLNALLGSTSEMLQQQTRLIQQFNDPNGIYSRCFYCEAIE</sequence>
<evidence type="ECO:0000256" key="2">
    <source>
        <dbReference type="ARBA" id="ARBA00008683"/>
    </source>
</evidence>
<keyword evidence="4 9" id="KW-0378">Hydrolase</keyword>
<evidence type="ECO:0000256" key="6">
    <source>
        <dbReference type="ARBA" id="ARBA00023136"/>
    </source>
</evidence>
<dbReference type="PIRSF" id="PIRSF001217">
    <property type="entry name" value="Protease_4_SppA"/>
    <property type="match status" value="1"/>
</dbReference>
<comment type="caution">
    <text evidence="9">The sequence shown here is derived from an EMBL/GenBank/DDBJ whole genome shotgun (WGS) entry which is preliminary data.</text>
</comment>
<proteinExistence type="inferred from homology"/>
<dbReference type="Proteomes" id="UP001595453">
    <property type="component" value="Unassembled WGS sequence"/>
</dbReference>
<comment type="subcellular location">
    <subcellularLocation>
        <location evidence="1">Membrane</location>
    </subcellularLocation>
</comment>
<dbReference type="CDD" id="cd07023">
    <property type="entry name" value="S49_Sppa_N_C"/>
    <property type="match status" value="1"/>
</dbReference>
<accession>A0ABV7CFE9</accession>